<proteinExistence type="inferred from homology"/>
<feature type="transmembrane region" description="Helical" evidence="4">
    <location>
        <begin position="520"/>
        <end position="541"/>
    </location>
</feature>
<protein>
    <submittedName>
        <fullName evidence="7">Cytochrome c-type biogenesis protein CcmF</fullName>
    </submittedName>
</protein>
<dbReference type="STRING" id="572036.SAMN05661099_3290"/>
<keyword evidence="2" id="KW-0201">Cytochrome c-type biogenesis</keyword>
<feature type="transmembrane region" description="Helical" evidence="4">
    <location>
        <begin position="143"/>
        <end position="162"/>
    </location>
</feature>
<feature type="transmembrane region" description="Helical" evidence="4">
    <location>
        <begin position="213"/>
        <end position="232"/>
    </location>
</feature>
<feature type="transmembrane region" description="Helical" evidence="4">
    <location>
        <begin position="308"/>
        <end position="327"/>
    </location>
</feature>
<keyword evidence="4" id="KW-0812">Transmembrane</keyword>
<keyword evidence="8" id="KW-1185">Reference proteome</keyword>
<keyword evidence="4" id="KW-1133">Transmembrane helix</keyword>
<evidence type="ECO:0000259" key="6">
    <source>
        <dbReference type="Pfam" id="PF16327"/>
    </source>
</evidence>
<dbReference type="AlphaFoldDB" id="A0A1T5EYB2"/>
<dbReference type="InterPro" id="IPR003567">
    <property type="entry name" value="Cyt_c_biogenesis"/>
</dbReference>
<name>A0A1T5EYB2_9SPHI</name>
<keyword evidence="4" id="KW-0472">Membrane</keyword>
<dbReference type="Pfam" id="PF01578">
    <property type="entry name" value="Cytochrom_C_asm"/>
    <property type="match status" value="1"/>
</dbReference>
<reference evidence="8" key="1">
    <citation type="submission" date="2017-02" db="EMBL/GenBank/DDBJ databases">
        <authorList>
            <person name="Varghese N."/>
            <person name="Submissions S."/>
        </authorList>
    </citation>
    <scope>NUCLEOTIDE SEQUENCE [LARGE SCALE GENOMIC DNA]</scope>
    <source>
        <strain evidence="8">DSM 22385</strain>
    </source>
</reference>
<feature type="domain" description="Cytochrome c assembly protein" evidence="5">
    <location>
        <begin position="113"/>
        <end position="331"/>
    </location>
</feature>
<dbReference type="RefSeq" id="WP_079703794.1">
    <property type="nucleotide sequence ID" value="NZ_FUYR01000005.1"/>
</dbReference>
<feature type="domain" description="Cytochrome c-type biogenesis protein CcmF C-terminal" evidence="6">
    <location>
        <begin position="362"/>
        <end position="543"/>
    </location>
</feature>
<dbReference type="InterPro" id="IPR032523">
    <property type="entry name" value="CcmF_C"/>
</dbReference>
<evidence type="ECO:0000256" key="4">
    <source>
        <dbReference type="SAM" id="Phobius"/>
    </source>
</evidence>
<feature type="transmembrane region" description="Helical" evidence="4">
    <location>
        <begin position="388"/>
        <end position="413"/>
    </location>
</feature>
<dbReference type="GO" id="GO:0015232">
    <property type="term" value="F:heme transmembrane transporter activity"/>
    <property type="evidence" value="ECO:0007669"/>
    <property type="project" value="InterPro"/>
</dbReference>
<dbReference type="InterPro" id="IPR036259">
    <property type="entry name" value="MFS_trans_sf"/>
</dbReference>
<feature type="transmembrane region" description="Helical" evidence="4">
    <location>
        <begin position="463"/>
        <end position="483"/>
    </location>
</feature>
<evidence type="ECO:0000256" key="3">
    <source>
        <dbReference type="SAM" id="MobiDB-lite"/>
    </source>
</evidence>
<dbReference type="GO" id="GO:0020037">
    <property type="term" value="F:heme binding"/>
    <property type="evidence" value="ECO:0007669"/>
    <property type="project" value="InterPro"/>
</dbReference>
<dbReference type="SUPFAM" id="SSF103473">
    <property type="entry name" value="MFS general substrate transporter"/>
    <property type="match status" value="1"/>
</dbReference>
<feature type="transmembrane region" description="Helical" evidence="4">
    <location>
        <begin position="115"/>
        <end position="131"/>
    </location>
</feature>
<feature type="transmembrane region" description="Helical" evidence="4">
    <location>
        <begin position="794"/>
        <end position="811"/>
    </location>
</feature>
<feature type="transmembrane region" description="Helical" evidence="4">
    <location>
        <begin position="433"/>
        <end position="451"/>
    </location>
</feature>
<feature type="transmembrane region" description="Helical" evidence="4">
    <location>
        <begin position="15"/>
        <end position="36"/>
    </location>
</feature>
<evidence type="ECO:0000256" key="2">
    <source>
        <dbReference type="ARBA" id="ARBA00022748"/>
    </source>
</evidence>
<dbReference type="Proteomes" id="UP000189981">
    <property type="component" value="Unassembled WGS sequence"/>
</dbReference>
<dbReference type="Pfam" id="PF16327">
    <property type="entry name" value="CcmF_C"/>
    <property type="match status" value="1"/>
</dbReference>
<dbReference type="EMBL" id="FUYR01000005">
    <property type="protein sequence ID" value="SKB88927.1"/>
    <property type="molecule type" value="Genomic_DNA"/>
</dbReference>
<organism evidence="7 8">
    <name type="scientific">Daejeonella lutea</name>
    <dbReference type="NCBI Taxonomy" id="572036"/>
    <lineage>
        <taxon>Bacteria</taxon>
        <taxon>Pseudomonadati</taxon>
        <taxon>Bacteroidota</taxon>
        <taxon>Sphingobacteriia</taxon>
        <taxon>Sphingobacteriales</taxon>
        <taxon>Sphingobacteriaceae</taxon>
        <taxon>Daejeonella</taxon>
    </lineage>
</organism>
<evidence type="ECO:0000259" key="5">
    <source>
        <dbReference type="Pfam" id="PF01578"/>
    </source>
</evidence>
<feature type="transmembrane region" description="Helical" evidence="4">
    <location>
        <begin position="347"/>
        <end position="368"/>
    </location>
</feature>
<feature type="region of interest" description="Disordered" evidence="3">
    <location>
        <begin position="653"/>
        <end position="673"/>
    </location>
</feature>
<comment type="similarity">
    <text evidence="1">Belongs to the CcmF/CycK/Ccl1/NrfE/CcsA family.</text>
</comment>
<gene>
    <name evidence="7" type="ORF">SAMN05661099_3290</name>
</gene>
<dbReference type="GO" id="GO:0017004">
    <property type="term" value="P:cytochrome complex assembly"/>
    <property type="evidence" value="ECO:0007669"/>
    <property type="project" value="UniProtKB-KW"/>
</dbReference>
<dbReference type="GO" id="GO:0016020">
    <property type="term" value="C:membrane"/>
    <property type="evidence" value="ECO:0007669"/>
    <property type="project" value="InterPro"/>
</dbReference>
<feature type="transmembrane region" description="Helical" evidence="4">
    <location>
        <begin position="244"/>
        <end position="265"/>
    </location>
</feature>
<evidence type="ECO:0000256" key="1">
    <source>
        <dbReference type="ARBA" id="ARBA00009186"/>
    </source>
</evidence>
<evidence type="ECO:0000313" key="8">
    <source>
        <dbReference type="Proteomes" id="UP000189981"/>
    </source>
</evidence>
<dbReference type="OrthoDB" id="9761451at2"/>
<accession>A0A1T5EYB2</accession>
<sequence length="820" mass="92379">MDVQFIGENLLPGKLGQFFIILSFCSALLATVSYYFATVNSHGDTFQKQSVAGWQKIARTAFSLNLLSVVGIGSCLFYIIYNHLFEYHYAWAHSSKTLPVYYIISSFWEGQEGSFWLWTFWQGVLGSIIVLRGKTWENSVMTTVMLSQAFIASMLVGVELFGQRIGSSPFILLRDAVPGPIFSRPDYLTLITDGNGLNPLLQNYWMVIHPPTLFLGFASMIIPFAYAIGGLWEKRYSEWIKPALPWSLFAVMILGTGIIMGSFWAYEALNFGGFWAWDPVENASIIPWLTLIAAVHVLIAYKNSGHSYFTATFLVLISFVLVLYASFLTRSGILGETSVHAFTDLGMFWHLVSYVLVFFGLMIAFLVIRWKELPITKKDEETYSREFWLFIGALVLSVACIQILATTSVPVFNAMFGTEIAPPPNVIQHYNKWQVPFAVVIAFISAFSQYLKYKNTDAKKFFVSIAISLVLSLFITAAAVYITKVYTNFMYIILTYAAVFSILANAKILGDAFKGKWRLAGSAVAHIGFALLLVGALIAAATNNVISVNNTGIGFGDEFAKSNNPRENIILYKDEPVKMDRYTVTYKGDSTEGVNTYYRINYQVVDSVSGKVKENFNLYPNAQQNAKMRQIIASPDTRHYLFHDIYTHVSSVPLKEEDHEDHEGHSDDESYEKPVNHEVNVGDTVRFREGFITVKGINRAAKIQNIPVTAQDIAIGMQLEINSNGKTYNSEPVYLLKDGSKFDFGKKVDEAGLKLRFTNVYPDKDKLELMVYQKPKAEKSWVVLKAIEFPYINFFWGGTIIMVVGFLLSIFRRNKELKAA</sequence>
<dbReference type="InterPro" id="IPR002541">
    <property type="entry name" value="Cyt_c_assembly"/>
</dbReference>
<evidence type="ECO:0000313" key="7">
    <source>
        <dbReference type="EMBL" id="SKB88927.1"/>
    </source>
</evidence>
<feature type="transmembrane region" description="Helical" evidence="4">
    <location>
        <begin position="285"/>
        <end position="301"/>
    </location>
</feature>
<feature type="transmembrane region" description="Helical" evidence="4">
    <location>
        <begin position="57"/>
        <end position="81"/>
    </location>
</feature>
<feature type="compositionally biased region" description="Basic and acidic residues" evidence="3">
    <location>
        <begin position="654"/>
        <end position="673"/>
    </location>
</feature>
<dbReference type="PANTHER" id="PTHR43653">
    <property type="entry name" value="CYTOCHROME C ASSEMBLY PROTEIN-RELATED"/>
    <property type="match status" value="1"/>
</dbReference>
<dbReference type="PRINTS" id="PR01410">
    <property type="entry name" value="CCBIOGENESIS"/>
</dbReference>
<feature type="transmembrane region" description="Helical" evidence="4">
    <location>
        <begin position="489"/>
        <end position="508"/>
    </location>
</feature>
<dbReference type="PANTHER" id="PTHR43653:SF1">
    <property type="entry name" value="CYTOCHROME C-TYPE BIOGENESIS PROTEIN CCMF"/>
    <property type="match status" value="1"/>
</dbReference>